<sequence length="204" mass="21710">MPRKFVASIIVLALPLSACAKAEGYDPNAPSTQPTTPRPSTPSTATPWQPPKPPAPQPAVAKVGQPIKIHQLGKVKWDDPNPLWPNATITITSVRTLRVDPAYPKVLPNPGTMFAVVTVDTTLHRAPFGLSVDTLKLKSPSGTEYDVNKNFRARKDAFVVLDEATSLTGGSGVLLYSIPASGLPKGSVITGEVVSGQPFTWQLP</sequence>
<comment type="caution">
    <text evidence="4">The sequence shown here is derived from an EMBL/GenBank/DDBJ whole genome shotgun (WGS) entry which is preliminary data.</text>
</comment>
<reference evidence="4 5" key="1">
    <citation type="submission" date="2020-05" db="EMBL/GenBank/DDBJ databases">
        <title>Genome sequence of Kribbella sandramycini ATCC 39419.</title>
        <authorList>
            <person name="Maclea K.S."/>
            <person name="Fair J.L."/>
        </authorList>
    </citation>
    <scope>NUCLEOTIDE SEQUENCE [LARGE SCALE GENOMIC DNA]</scope>
    <source>
        <strain evidence="4 5">ATCC 39419</strain>
    </source>
</reference>
<feature type="region of interest" description="Disordered" evidence="1">
    <location>
        <begin position="25"/>
        <end position="59"/>
    </location>
</feature>
<dbReference type="Proteomes" id="UP000553957">
    <property type="component" value="Unassembled WGS sequence"/>
</dbReference>
<evidence type="ECO:0000313" key="4">
    <source>
        <dbReference type="EMBL" id="NOL40042.1"/>
    </source>
</evidence>
<evidence type="ECO:0000313" key="5">
    <source>
        <dbReference type="Proteomes" id="UP000534306"/>
    </source>
</evidence>
<organism evidence="4 5">
    <name type="scientific">Kribbella sandramycini</name>
    <dbReference type="NCBI Taxonomy" id="60450"/>
    <lineage>
        <taxon>Bacteria</taxon>
        <taxon>Bacillati</taxon>
        <taxon>Actinomycetota</taxon>
        <taxon>Actinomycetes</taxon>
        <taxon>Propionibacteriales</taxon>
        <taxon>Kribbellaceae</taxon>
        <taxon>Kribbella</taxon>
    </lineage>
</organism>
<feature type="chain" id="PRO_5036406643" description="DUF4352 domain-containing protein" evidence="2">
    <location>
        <begin position="23"/>
        <end position="204"/>
    </location>
</feature>
<protein>
    <recommendedName>
        <fullName evidence="7">DUF4352 domain-containing protein</fullName>
    </recommendedName>
</protein>
<dbReference type="AlphaFoldDB" id="A0A7Y4KWN6"/>
<feature type="compositionally biased region" description="Pro residues" evidence="1">
    <location>
        <begin position="48"/>
        <end position="57"/>
    </location>
</feature>
<keyword evidence="5" id="KW-1185">Reference proteome</keyword>
<reference evidence="3 6" key="2">
    <citation type="submission" date="2020-08" db="EMBL/GenBank/DDBJ databases">
        <title>Sequencing the genomes of 1000 actinobacteria strains.</title>
        <authorList>
            <person name="Klenk H.-P."/>
        </authorList>
    </citation>
    <scope>NUCLEOTIDE SEQUENCE [LARGE SCALE GENOMIC DNA]</scope>
    <source>
        <strain evidence="3 6">DSM 15626</strain>
    </source>
</reference>
<keyword evidence="2" id="KW-0732">Signal</keyword>
<dbReference type="Proteomes" id="UP000534306">
    <property type="component" value="Unassembled WGS sequence"/>
</dbReference>
<proteinExistence type="predicted"/>
<accession>A0A7Y4KWN6</accession>
<evidence type="ECO:0000256" key="2">
    <source>
        <dbReference type="SAM" id="SignalP"/>
    </source>
</evidence>
<feature type="signal peptide" evidence="2">
    <location>
        <begin position="1"/>
        <end position="22"/>
    </location>
</feature>
<dbReference type="EMBL" id="JACHKF010000001">
    <property type="protein sequence ID" value="MBB6567345.1"/>
    <property type="molecule type" value="Genomic_DNA"/>
</dbReference>
<dbReference type="RefSeq" id="WP_171672070.1">
    <property type="nucleotide sequence ID" value="NZ_BAAAGT010000003.1"/>
</dbReference>
<gene>
    <name evidence="3" type="ORF">HNR71_002982</name>
    <name evidence="4" type="ORF">HPO96_07280</name>
</gene>
<evidence type="ECO:0000313" key="3">
    <source>
        <dbReference type="EMBL" id="MBB6567345.1"/>
    </source>
</evidence>
<evidence type="ECO:0008006" key="7">
    <source>
        <dbReference type="Google" id="ProtNLM"/>
    </source>
</evidence>
<evidence type="ECO:0000256" key="1">
    <source>
        <dbReference type="SAM" id="MobiDB-lite"/>
    </source>
</evidence>
<dbReference type="EMBL" id="JABJRC010000001">
    <property type="protein sequence ID" value="NOL40042.1"/>
    <property type="molecule type" value="Genomic_DNA"/>
</dbReference>
<evidence type="ECO:0000313" key="6">
    <source>
        <dbReference type="Proteomes" id="UP000553957"/>
    </source>
</evidence>
<name>A0A7Y4KWN6_9ACTN</name>